<dbReference type="GO" id="GO:0071972">
    <property type="term" value="F:peptidoglycan L,D-transpeptidase activity"/>
    <property type="evidence" value="ECO:0007669"/>
    <property type="project" value="TreeGrafter"/>
</dbReference>
<dbReference type="STRING" id="860235.AOZ06_43655"/>
<organism evidence="4 5">
    <name type="scientific">Kibdelosporangium phytohabitans</name>
    <dbReference type="NCBI Taxonomy" id="860235"/>
    <lineage>
        <taxon>Bacteria</taxon>
        <taxon>Bacillati</taxon>
        <taxon>Actinomycetota</taxon>
        <taxon>Actinomycetes</taxon>
        <taxon>Pseudonocardiales</taxon>
        <taxon>Pseudonocardiaceae</taxon>
        <taxon>Kibdelosporangium</taxon>
    </lineage>
</organism>
<dbReference type="GO" id="GO:0008658">
    <property type="term" value="F:penicillin binding"/>
    <property type="evidence" value="ECO:0007669"/>
    <property type="project" value="InterPro"/>
</dbReference>
<sequence>MTDGRRRAILIGGALAAVAIIVAGVLVLWPSSSDSKPVADDGRQVPTIANQGPSTGQVLDTFLKAMSSGDAAGAAASTDNPAAAQEAVTALHKAIPPGTLAYTRATSASPSKGVVTAPVNAKLSAFDSPKTWQTSVQMAEVNGKWLVNWAPTVIHPQLQAGQTIAVVGKVGQTGQDAVLGDDGKPIAVWEGTTAKPTDPRISPLLMKALVDGASGGGTADTRYVAIVDAAGKHVGQPLFGTKPVESANGAVKSTVNGKIAIAAQNAVDKASAPTMLVAIKPSTGGVLAVAQNAAAGSALTALNGLYSPGSSFKIVTAAAAIQQQNLNPESPVQCPGDAVISGRKLKNANSFVVADANLRKAFARSCNTTFGQIAVQLPADGLRKAADQFGLNANYDIPGVKSELGKVEDAGDAVQRVEDSIGQGKVLASPLGMAVVAATVAAKKPVVPSLIKDSATQVLTGYQAPSAAVLGQIQSMMADVVSSGTATELKRFKSVYGKTGTAETESQGDNAHGWFVGARGDVAFAVLVKDGKTSAQAVSVTAAFLSGF</sequence>
<dbReference type="Pfam" id="PF05223">
    <property type="entry name" value="MecA_N"/>
    <property type="match status" value="1"/>
</dbReference>
<dbReference type="PANTHER" id="PTHR30627:SF24">
    <property type="entry name" value="PENICILLIN-BINDING PROTEIN 4B"/>
    <property type="match status" value="1"/>
</dbReference>
<dbReference type="OrthoDB" id="5241017at2"/>
<proteinExistence type="predicted"/>
<dbReference type="RefSeq" id="WP_054294734.1">
    <property type="nucleotide sequence ID" value="NZ_CP012752.1"/>
</dbReference>
<dbReference type="SUPFAM" id="SSF56601">
    <property type="entry name" value="beta-lactamase/transpeptidase-like"/>
    <property type="match status" value="1"/>
</dbReference>
<reference evidence="4 5" key="1">
    <citation type="submission" date="2015-07" db="EMBL/GenBank/DDBJ databases">
        <title>Genome sequencing of Kibdelosporangium phytohabitans.</title>
        <authorList>
            <person name="Qin S."/>
            <person name="Xing K."/>
        </authorList>
    </citation>
    <scope>NUCLEOTIDE SEQUENCE [LARGE SCALE GENOMIC DNA]</scope>
    <source>
        <strain evidence="4 5">KLBMP1111</strain>
    </source>
</reference>
<feature type="transmembrane region" description="Helical" evidence="1">
    <location>
        <begin position="7"/>
        <end position="29"/>
    </location>
</feature>
<evidence type="ECO:0000313" key="4">
    <source>
        <dbReference type="EMBL" id="ALG12842.1"/>
    </source>
</evidence>
<dbReference type="KEGG" id="kphy:AOZ06_43655"/>
<keyword evidence="1" id="KW-1133">Transmembrane helix</keyword>
<keyword evidence="1" id="KW-0472">Membrane</keyword>
<dbReference type="Gene3D" id="3.40.710.10">
    <property type="entry name" value="DD-peptidase/beta-lactamase superfamily"/>
    <property type="match status" value="1"/>
</dbReference>
<dbReference type="PANTHER" id="PTHR30627">
    <property type="entry name" value="PEPTIDOGLYCAN D,D-TRANSPEPTIDASE"/>
    <property type="match status" value="1"/>
</dbReference>
<evidence type="ECO:0000259" key="2">
    <source>
        <dbReference type="Pfam" id="PF00905"/>
    </source>
</evidence>
<dbReference type="InterPro" id="IPR007887">
    <property type="entry name" value="MecA_N"/>
</dbReference>
<feature type="domain" description="NTF2-like N-terminal transpeptidase" evidence="3">
    <location>
        <begin position="58"/>
        <end position="162"/>
    </location>
</feature>
<keyword evidence="5" id="KW-1185">Reference proteome</keyword>
<gene>
    <name evidence="4" type="ORF">AOZ06_43655</name>
</gene>
<dbReference type="GO" id="GO:0071555">
    <property type="term" value="P:cell wall organization"/>
    <property type="evidence" value="ECO:0007669"/>
    <property type="project" value="TreeGrafter"/>
</dbReference>
<evidence type="ECO:0000256" key="1">
    <source>
        <dbReference type="SAM" id="Phobius"/>
    </source>
</evidence>
<protein>
    <recommendedName>
        <fullName evidence="6">Penicillin-binding protein</fullName>
    </recommendedName>
</protein>
<dbReference type="Proteomes" id="UP000063699">
    <property type="component" value="Chromosome"/>
</dbReference>
<name>A0A0N9IC95_9PSEU</name>
<feature type="domain" description="Penicillin-binding protein transpeptidase" evidence="2">
    <location>
        <begin position="275"/>
        <end position="541"/>
    </location>
</feature>
<dbReference type="GO" id="GO:0046677">
    <property type="term" value="P:response to antibiotic"/>
    <property type="evidence" value="ECO:0007669"/>
    <property type="project" value="InterPro"/>
</dbReference>
<evidence type="ECO:0008006" key="6">
    <source>
        <dbReference type="Google" id="ProtNLM"/>
    </source>
</evidence>
<dbReference type="InterPro" id="IPR050515">
    <property type="entry name" value="Beta-lactam/transpept"/>
</dbReference>
<dbReference type="InterPro" id="IPR001460">
    <property type="entry name" value="PCN-bd_Tpept"/>
</dbReference>
<dbReference type="EMBL" id="CP012752">
    <property type="protein sequence ID" value="ALG12842.1"/>
    <property type="molecule type" value="Genomic_DNA"/>
</dbReference>
<evidence type="ECO:0000313" key="5">
    <source>
        <dbReference type="Proteomes" id="UP000063699"/>
    </source>
</evidence>
<dbReference type="InterPro" id="IPR012338">
    <property type="entry name" value="Beta-lactam/transpept-like"/>
</dbReference>
<dbReference type="Pfam" id="PF00905">
    <property type="entry name" value="Transpeptidase"/>
    <property type="match status" value="1"/>
</dbReference>
<dbReference type="AlphaFoldDB" id="A0A0N9IC95"/>
<keyword evidence="1" id="KW-0812">Transmembrane</keyword>
<evidence type="ECO:0000259" key="3">
    <source>
        <dbReference type="Pfam" id="PF05223"/>
    </source>
</evidence>
<accession>A0A0N9IC95</accession>
<dbReference type="GO" id="GO:0005886">
    <property type="term" value="C:plasma membrane"/>
    <property type="evidence" value="ECO:0007669"/>
    <property type="project" value="TreeGrafter"/>
</dbReference>